<reference evidence="2 3" key="1">
    <citation type="submission" date="2024-02" db="EMBL/GenBank/DDBJ databases">
        <authorList>
            <person name="Vignale AGUSTIN F."/>
            <person name="Sosa J E."/>
            <person name="Modenutti C."/>
        </authorList>
    </citation>
    <scope>NUCLEOTIDE SEQUENCE [LARGE SCALE GENOMIC DNA]</scope>
</reference>
<name>A0ABC8SY37_9AQUA</name>
<protein>
    <submittedName>
        <fullName evidence="2">Uncharacterized protein</fullName>
    </submittedName>
</protein>
<comment type="caution">
    <text evidence="2">The sequence shown here is derived from an EMBL/GenBank/DDBJ whole genome shotgun (WGS) entry which is preliminary data.</text>
</comment>
<evidence type="ECO:0000313" key="2">
    <source>
        <dbReference type="EMBL" id="CAK9161957.1"/>
    </source>
</evidence>
<proteinExistence type="predicted"/>
<sequence>MRRSTGIYGDGAIGVEAGELEGYTNADLIHVGPGDEAPRARPGCEDERGHFGRDPMGAADREAPWAPLEGRAYHGESAEDEAQIREAEALGVDVKGDGADGEAPGSSRDGGSVDHGRRVMLDDKHWQWSPQLGSPDIWYGQVLVLVALRNTRHNQAIMRATVFGLGHKWVMLDVDLLTLGELGLATVVGHEARKFGSEVMK</sequence>
<feature type="compositionally biased region" description="Basic and acidic residues" evidence="1">
    <location>
        <begin position="36"/>
        <end position="61"/>
    </location>
</feature>
<organism evidence="2 3">
    <name type="scientific">Ilex paraguariensis</name>
    <name type="common">yerba mate</name>
    <dbReference type="NCBI Taxonomy" id="185542"/>
    <lineage>
        <taxon>Eukaryota</taxon>
        <taxon>Viridiplantae</taxon>
        <taxon>Streptophyta</taxon>
        <taxon>Embryophyta</taxon>
        <taxon>Tracheophyta</taxon>
        <taxon>Spermatophyta</taxon>
        <taxon>Magnoliopsida</taxon>
        <taxon>eudicotyledons</taxon>
        <taxon>Gunneridae</taxon>
        <taxon>Pentapetalae</taxon>
        <taxon>asterids</taxon>
        <taxon>campanulids</taxon>
        <taxon>Aquifoliales</taxon>
        <taxon>Aquifoliaceae</taxon>
        <taxon>Ilex</taxon>
    </lineage>
</organism>
<dbReference type="EMBL" id="CAUOFW020003769">
    <property type="protein sequence ID" value="CAK9161957.1"/>
    <property type="molecule type" value="Genomic_DNA"/>
</dbReference>
<evidence type="ECO:0000313" key="3">
    <source>
        <dbReference type="Proteomes" id="UP001642360"/>
    </source>
</evidence>
<evidence type="ECO:0000256" key="1">
    <source>
        <dbReference type="SAM" id="MobiDB-lite"/>
    </source>
</evidence>
<keyword evidence="3" id="KW-1185">Reference proteome</keyword>
<dbReference type="AlphaFoldDB" id="A0ABC8SY37"/>
<accession>A0ABC8SY37</accession>
<dbReference type="Proteomes" id="UP001642360">
    <property type="component" value="Unassembled WGS sequence"/>
</dbReference>
<gene>
    <name evidence="2" type="ORF">ILEXP_LOCUS30788</name>
</gene>
<feature type="region of interest" description="Disordered" evidence="1">
    <location>
        <begin position="92"/>
        <end position="116"/>
    </location>
</feature>
<feature type="region of interest" description="Disordered" evidence="1">
    <location>
        <begin position="30"/>
        <end position="61"/>
    </location>
</feature>